<organism evidence="4">
    <name type="scientific">marine metagenome</name>
    <dbReference type="NCBI Taxonomy" id="408172"/>
    <lineage>
        <taxon>unclassified sequences</taxon>
        <taxon>metagenomes</taxon>
        <taxon>ecological metagenomes</taxon>
    </lineage>
</organism>
<feature type="domain" description="Large ribosomal subunit protein bL25 L25" evidence="3">
    <location>
        <begin position="8"/>
        <end position="64"/>
    </location>
</feature>
<proteinExistence type="predicted"/>
<sequence>MTSQSISLELSPREVTGKKVKQLRREGMLPVHLYGPGIEVQPLQCATTSVVDVLVKAGGNTAVTIT</sequence>
<reference evidence="4" key="1">
    <citation type="submission" date="2018-05" db="EMBL/GenBank/DDBJ databases">
        <authorList>
            <person name="Lanie J.A."/>
            <person name="Ng W.-L."/>
            <person name="Kazmierczak K.M."/>
            <person name="Andrzejewski T.M."/>
            <person name="Davidsen T.M."/>
            <person name="Wayne K.J."/>
            <person name="Tettelin H."/>
            <person name="Glass J.I."/>
            <person name="Rusch D."/>
            <person name="Podicherti R."/>
            <person name="Tsui H.-C.T."/>
            <person name="Winkler M.E."/>
        </authorList>
    </citation>
    <scope>NUCLEOTIDE SEQUENCE</scope>
</reference>
<dbReference type="GO" id="GO:0003735">
    <property type="term" value="F:structural constituent of ribosome"/>
    <property type="evidence" value="ECO:0007669"/>
    <property type="project" value="InterPro"/>
</dbReference>
<dbReference type="AlphaFoldDB" id="A0A382LCT5"/>
<dbReference type="InterPro" id="IPR011035">
    <property type="entry name" value="Ribosomal_bL25/Gln-tRNA_synth"/>
</dbReference>
<evidence type="ECO:0000259" key="3">
    <source>
        <dbReference type="Pfam" id="PF01386"/>
    </source>
</evidence>
<gene>
    <name evidence="4" type="ORF">METZ01_LOCUS286757</name>
</gene>
<dbReference type="SUPFAM" id="SSF50715">
    <property type="entry name" value="Ribosomal protein L25-like"/>
    <property type="match status" value="1"/>
</dbReference>
<evidence type="ECO:0000313" key="4">
    <source>
        <dbReference type="EMBL" id="SVC33903.1"/>
    </source>
</evidence>
<protein>
    <recommendedName>
        <fullName evidence="3">Large ribosomal subunit protein bL25 L25 domain-containing protein</fullName>
    </recommendedName>
</protein>
<evidence type="ECO:0000256" key="2">
    <source>
        <dbReference type="ARBA" id="ARBA00023274"/>
    </source>
</evidence>
<dbReference type="GO" id="GO:0005840">
    <property type="term" value="C:ribosome"/>
    <property type="evidence" value="ECO:0007669"/>
    <property type="project" value="UniProtKB-KW"/>
</dbReference>
<accession>A0A382LCT5</accession>
<feature type="non-terminal residue" evidence="4">
    <location>
        <position position="66"/>
    </location>
</feature>
<dbReference type="Pfam" id="PF01386">
    <property type="entry name" value="Ribosomal_L25p"/>
    <property type="match status" value="1"/>
</dbReference>
<dbReference type="EMBL" id="UINC01085926">
    <property type="protein sequence ID" value="SVC33903.1"/>
    <property type="molecule type" value="Genomic_DNA"/>
</dbReference>
<evidence type="ECO:0000256" key="1">
    <source>
        <dbReference type="ARBA" id="ARBA00022980"/>
    </source>
</evidence>
<dbReference type="InterPro" id="IPR020056">
    <property type="entry name" value="Rbsml_bL25/Gln-tRNA_synth_N"/>
</dbReference>
<dbReference type="GO" id="GO:1990904">
    <property type="term" value="C:ribonucleoprotein complex"/>
    <property type="evidence" value="ECO:0007669"/>
    <property type="project" value="UniProtKB-KW"/>
</dbReference>
<name>A0A382LCT5_9ZZZZ</name>
<keyword evidence="2" id="KW-0687">Ribonucleoprotein</keyword>
<dbReference type="InterPro" id="IPR029751">
    <property type="entry name" value="Ribosomal_L25_dom"/>
</dbReference>
<dbReference type="Gene3D" id="2.40.240.10">
    <property type="entry name" value="Ribosomal Protein L25, Chain P"/>
    <property type="match status" value="1"/>
</dbReference>
<keyword evidence="1" id="KW-0689">Ribosomal protein</keyword>
<dbReference type="CDD" id="cd00495">
    <property type="entry name" value="Ribosomal_L25_TL5_CTC"/>
    <property type="match status" value="1"/>
</dbReference>
<dbReference type="GO" id="GO:0006412">
    <property type="term" value="P:translation"/>
    <property type="evidence" value="ECO:0007669"/>
    <property type="project" value="InterPro"/>
</dbReference>